<feature type="region of interest" description="Disordered" evidence="3">
    <location>
        <begin position="1"/>
        <end position="21"/>
    </location>
</feature>
<evidence type="ECO:0000313" key="6">
    <source>
        <dbReference type="Proteomes" id="UP000265419"/>
    </source>
</evidence>
<name>A0A399J815_9MICC</name>
<dbReference type="Proteomes" id="UP000265419">
    <property type="component" value="Unassembled WGS sequence"/>
</dbReference>
<dbReference type="Gene3D" id="3.40.50.1820">
    <property type="entry name" value="alpha/beta hydrolase"/>
    <property type="match status" value="1"/>
</dbReference>
<sequence length="291" mass="32136">MSRGRWSLSRTPTTSTRCSASKRGVARRVGAACGVTSSSRSASRCRRRSYPWHPGRARRRRPLAEAVCKDGPMSFDWDPYAIIDTRDGNTDASPLLVLLHGYGADERDLLPVAAQLPAQFTVASIRAPFAMGPGYTWFPLVADPAFDFSIVRDVVERLEDWIEEMKAKHETIVLLGFSMGMAVATSLLRRRPDLITAVVGCSGFALDAALDPGQDFFDDAALKHHKLPLFWGRDPQDPVITEDKVEYTNHWARAHTKLTKVNYAGIGHGIGAQEISHIGEFLDAEVFGARL</sequence>
<organism evidence="5 6">
    <name type="scientific">Galactobacter valiniphilus</name>
    <dbReference type="NCBI Taxonomy" id="2676122"/>
    <lineage>
        <taxon>Bacteria</taxon>
        <taxon>Bacillati</taxon>
        <taxon>Actinomycetota</taxon>
        <taxon>Actinomycetes</taxon>
        <taxon>Micrococcales</taxon>
        <taxon>Micrococcaceae</taxon>
        <taxon>Galactobacter</taxon>
    </lineage>
</organism>
<comment type="similarity">
    <text evidence="1">Belongs to the AB hydrolase superfamily. AB hydrolase 2 family.</text>
</comment>
<feature type="domain" description="Phospholipase/carboxylesterase/thioesterase" evidence="4">
    <location>
        <begin position="89"/>
        <end position="283"/>
    </location>
</feature>
<dbReference type="GO" id="GO:0016787">
    <property type="term" value="F:hydrolase activity"/>
    <property type="evidence" value="ECO:0007669"/>
    <property type="project" value="UniProtKB-KW"/>
</dbReference>
<dbReference type="AlphaFoldDB" id="A0A399J815"/>
<feature type="compositionally biased region" description="Polar residues" evidence="3">
    <location>
        <begin position="8"/>
        <end position="19"/>
    </location>
</feature>
<dbReference type="InterPro" id="IPR003140">
    <property type="entry name" value="PLipase/COase/thioEstase"/>
</dbReference>
<gene>
    <name evidence="5" type="ORF">DWB68_11430</name>
</gene>
<protein>
    <submittedName>
        <fullName evidence="5">Phospholipase</fullName>
    </submittedName>
</protein>
<evidence type="ECO:0000256" key="2">
    <source>
        <dbReference type="ARBA" id="ARBA00022801"/>
    </source>
</evidence>
<keyword evidence="2" id="KW-0378">Hydrolase</keyword>
<dbReference type="InterPro" id="IPR050565">
    <property type="entry name" value="LYPA1-2/EST-like"/>
</dbReference>
<keyword evidence="6" id="KW-1185">Reference proteome</keyword>
<evidence type="ECO:0000259" key="4">
    <source>
        <dbReference type="Pfam" id="PF02230"/>
    </source>
</evidence>
<reference evidence="5 6" key="1">
    <citation type="submission" date="2018-07" db="EMBL/GenBank/DDBJ databases">
        <title>Arthrobacter sp. nov., isolated from raw cow's milk with high bacterial count.</title>
        <authorList>
            <person name="Hahne J."/>
            <person name="Isele D."/>
            <person name="Lipski A."/>
        </authorList>
    </citation>
    <scope>NUCLEOTIDE SEQUENCE [LARGE SCALE GENOMIC DNA]</scope>
    <source>
        <strain evidence="5 6">JZ R-35</strain>
    </source>
</reference>
<dbReference type="Pfam" id="PF02230">
    <property type="entry name" value="Abhydrolase_2"/>
    <property type="match status" value="1"/>
</dbReference>
<evidence type="ECO:0000256" key="1">
    <source>
        <dbReference type="ARBA" id="ARBA00006499"/>
    </source>
</evidence>
<comment type="caution">
    <text evidence="5">The sequence shown here is derived from an EMBL/GenBank/DDBJ whole genome shotgun (WGS) entry which is preliminary data.</text>
</comment>
<dbReference type="PANTHER" id="PTHR10655:SF17">
    <property type="entry name" value="LYSOPHOSPHOLIPASE-LIKE PROTEIN 1"/>
    <property type="match status" value="1"/>
</dbReference>
<dbReference type="InterPro" id="IPR029058">
    <property type="entry name" value="AB_hydrolase_fold"/>
</dbReference>
<accession>A0A399J815</accession>
<dbReference type="EMBL" id="QQXK01000023">
    <property type="protein sequence ID" value="RII41663.1"/>
    <property type="molecule type" value="Genomic_DNA"/>
</dbReference>
<dbReference type="SUPFAM" id="SSF53474">
    <property type="entry name" value="alpha/beta-Hydrolases"/>
    <property type="match status" value="1"/>
</dbReference>
<dbReference type="PANTHER" id="PTHR10655">
    <property type="entry name" value="LYSOPHOSPHOLIPASE-RELATED"/>
    <property type="match status" value="1"/>
</dbReference>
<evidence type="ECO:0000313" key="5">
    <source>
        <dbReference type="EMBL" id="RII41663.1"/>
    </source>
</evidence>
<proteinExistence type="inferred from homology"/>
<evidence type="ECO:0000256" key="3">
    <source>
        <dbReference type="SAM" id="MobiDB-lite"/>
    </source>
</evidence>